<evidence type="ECO:0000313" key="2">
    <source>
        <dbReference type="Proteomes" id="UP000002064"/>
    </source>
</evidence>
<evidence type="ECO:0000313" key="1">
    <source>
        <dbReference type="EMBL" id="ADH61295.1"/>
    </source>
</evidence>
<dbReference type="Proteomes" id="UP000002064">
    <property type="component" value="Chromosome"/>
</dbReference>
<dbReference type="RefSeq" id="WP_012995576.1">
    <property type="nucleotide sequence ID" value="NC_014209.1"/>
</dbReference>
<protein>
    <recommendedName>
        <fullName evidence="3">Spore coat associated protein JA (CotJA)</fullName>
    </recommendedName>
</protein>
<dbReference type="EMBL" id="CP002032">
    <property type="protein sequence ID" value="ADH61295.1"/>
    <property type="molecule type" value="Genomic_DNA"/>
</dbReference>
<reference evidence="1 2" key="1">
    <citation type="submission" date="2010-05" db="EMBL/GenBank/DDBJ databases">
        <title>Complete sequence of Thermoanaerobacter mathranii subsp. mathranii mathranii str. A3.</title>
        <authorList>
            <consortium name="US DOE Joint Genome Institute"/>
            <person name="Lucas S."/>
            <person name="Copeland A."/>
            <person name="Lapidus A."/>
            <person name="Cheng J.-F."/>
            <person name="Bruce D."/>
            <person name="Goodwin L."/>
            <person name="Pitluck S."/>
            <person name="Held B."/>
            <person name="Detter J.C."/>
            <person name="Han C."/>
            <person name="Tapia R."/>
            <person name="Land M."/>
            <person name="Hauser L."/>
            <person name="Kyrpides N."/>
            <person name="Mikhailova N."/>
            <person name="Zhou J."/>
            <person name="Hemme C."/>
            <person name="Woyke T."/>
        </authorList>
    </citation>
    <scope>NUCLEOTIDE SEQUENCE [LARGE SCALE GENOMIC DNA]</scope>
    <source>
        <strain evidence="1 2">A3</strain>
    </source>
</reference>
<sequence length="57" mass="6821">MYDYNPYEQDYTFPHLKLARAYVPLQKYVSLYPPEEAIKKGTIFPELDMPYAGEKMR</sequence>
<dbReference type="Pfam" id="PF11007">
    <property type="entry name" value="CotJA"/>
    <property type="match status" value="1"/>
</dbReference>
<gene>
    <name evidence="1" type="ordered locus">Tmath_1587</name>
</gene>
<accession>A0ABN3Z5E8</accession>
<name>A0ABN3Z5E8_THEM3</name>
<proteinExistence type="predicted"/>
<organism evidence="1 2">
    <name type="scientific">Thermoanaerobacter mathranii subsp. mathranii (strain DSM 11426 / CCUG 53645 / CIP 108742 / A3)</name>
    <dbReference type="NCBI Taxonomy" id="583358"/>
    <lineage>
        <taxon>Bacteria</taxon>
        <taxon>Bacillati</taxon>
        <taxon>Bacillota</taxon>
        <taxon>Clostridia</taxon>
        <taxon>Thermoanaerobacterales</taxon>
        <taxon>Thermoanaerobacteraceae</taxon>
        <taxon>Thermoanaerobacter</taxon>
    </lineage>
</organism>
<dbReference type="InterPro" id="IPR020256">
    <property type="entry name" value="Spore_coat_CotJA"/>
</dbReference>
<evidence type="ECO:0008006" key="3">
    <source>
        <dbReference type="Google" id="ProtNLM"/>
    </source>
</evidence>
<keyword evidence="2" id="KW-1185">Reference proteome</keyword>